<protein>
    <submittedName>
        <fullName evidence="2">Putative secreted protein</fullName>
    </submittedName>
</protein>
<dbReference type="EMBL" id="GIIL01007945">
    <property type="protein sequence ID" value="NOV51671.1"/>
    <property type="molecule type" value="Transcribed_RNA"/>
</dbReference>
<dbReference type="AlphaFoldDB" id="A0A6M2E2S6"/>
<keyword evidence="1" id="KW-0812">Transmembrane</keyword>
<proteinExistence type="predicted"/>
<name>A0A6M2E2S6_XENCH</name>
<keyword evidence="1" id="KW-0472">Membrane</keyword>
<accession>A0A6M2E2S6</accession>
<keyword evidence="1" id="KW-1133">Transmembrane helix</keyword>
<sequence length="99" mass="11961">MCQADTQMMMHLVYFIIRFLVIYLLVFNVTLCTFHFILFCSQRLHYNSDFISCSFRRFSLSSAIQTTCKKSIQNYLFFVNKTHFINSLEVRVWILKFTF</sequence>
<feature type="transmembrane region" description="Helical" evidence="1">
    <location>
        <begin position="12"/>
        <end position="38"/>
    </location>
</feature>
<evidence type="ECO:0000313" key="2">
    <source>
        <dbReference type="EMBL" id="NOV51671.1"/>
    </source>
</evidence>
<organism evidence="2">
    <name type="scientific">Xenopsylla cheopis</name>
    <name type="common">Oriental rat flea</name>
    <name type="synonym">Pulex cheopis</name>
    <dbReference type="NCBI Taxonomy" id="163159"/>
    <lineage>
        <taxon>Eukaryota</taxon>
        <taxon>Metazoa</taxon>
        <taxon>Ecdysozoa</taxon>
        <taxon>Arthropoda</taxon>
        <taxon>Hexapoda</taxon>
        <taxon>Insecta</taxon>
        <taxon>Pterygota</taxon>
        <taxon>Neoptera</taxon>
        <taxon>Endopterygota</taxon>
        <taxon>Siphonaptera</taxon>
        <taxon>Pulicidae</taxon>
        <taxon>Xenopsyllinae</taxon>
        <taxon>Xenopsylla</taxon>
    </lineage>
</organism>
<reference evidence="2" key="1">
    <citation type="submission" date="2020-03" db="EMBL/GenBank/DDBJ databases">
        <title>Transcriptomic Profiling of the Digestive Tract of the Rat Flea, Xenopsylla cheopis, Following Blood Feeding and Infection with Yersinia pestis.</title>
        <authorList>
            <person name="Bland D.M."/>
            <person name="Martens C.A."/>
            <person name="Virtaneva K."/>
            <person name="Kanakabandi K."/>
            <person name="Long D."/>
            <person name="Rosenke R."/>
            <person name="Saturday G.A."/>
            <person name="Hoyt F.H."/>
            <person name="Bruno D.P."/>
            <person name="Ribeiro J.M.C."/>
            <person name="Hinnebusch J."/>
        </authorList>
    </citation>
    <scope>NUCLEOTIDE SEQUENCE</scope>
</reference>
<evidence type="ECO:0000256" key="1">
    <source>
        <dbReference type="SAM" id="Phobius"/>
    </source>
</evidence>